<evidence type="ECO:0000313" key="3">
    <source>
        <dbReference type="Proteomes" id="UP000307000"/>
    </source>
</evidence>
<keyword evidence="1" id="KW-1133">Transmembrane helix</keyword>
<dbReference type="Proteomes" id="UP000307000">
    <property type="component" value="Chromosome"/>
</dbReference>
<reference evidence="2 3" key="1">
    <citation type="submission" date="2018-12" db="EMBL/GenBank/DDBJ databases">
        <title>Complete Genome Sequence of Glutamicibacter creatinolyticus strain LGCM259,isolated from an abscess of a 12-year-old mare in Italy.</title>
        <authorList>
            <person name="Santos R.G."/>
            <person name="Silva A.L."/>
            <person name="Seyffert N."/>
            <person name="Castro T.L.P."/>
            <person name="Attili A.R."/>
            <person name="Rifici C."/>
            <person name="Mazzullo G."/>
            <person name="Brenig B."/>
            <person name="Venanzi F."/>
            <person name="Azevedo V."/>
        </authorList>
    </citation>
    <scope>NUCLEOTIDE SEQUENCE [LARGE SCALE GENOMIC DNA]</scope>
    <source>
        <strain evidence="2 3">LGCM 259</strain>
    </source>
</reference>
<dbReference type="KEGG" id="gcr:GcLGCM259_2891"/>
<protein>
    <submittedName>
        <fullName evidence="2">Uncharacterized protein</fullName>
    </submittedName>
</protein>
<dbReference type="AlphaFoldDB" id="A0A5B7WX46"/>
<gene>
    <name evidence="2" type="ORF">GcLGCM259_2891</name>
</gene>
<proteinExistence type="predicted"/>
<accession>A0A5B7WX46</accession>
<name>A0A5B7WX46_9MICC</name>
<evidence type="ECO:0000256" key="1">
    <source>
        <dbReference type="SAM" id="Phobius"/>
    </source>
</evidence>
<dbReference type="RefSeq" id="WP_138927082.1">
    <property type="nucleotide sequence ID" value="NZ_BAAAGL010000024.1"/>
</dbReference>
<organism evidence="2 3">
    <name type="scientific">Glutamicibacter creatinolyticus</name>
    <dbReference type="NCBI Taxonomy" id="162496"/>
    <lineage>
        <taxon>Bacteria</taxon>
        <taxon>Bacillati</taxon>
        <taxon>Actinomycetota</taxon>
        <taxon>Actinomycetes</taxon>
        <taxon>Micrococcales</taxon>
        <taxon>Micrococcaceae</taxon>
        <taxon>Glutamicibacter</taxon>
    </lineage>
</organism>
<evidence type="ECO:0000313" key="2">
    <source>
        <dbReference type="EMBL" id="QCY48598.1"/>
    </source>
</evidence>
<keyword evidence="3" id="KW-1185">Reference proteome</keyword>
<keyword evidence="1" id="KW-0472">Membrane</keyword>
<keyword evidence="1" id="KW-0812">Transmembrane</keyword>
<dbReference type="EMBL" id="CP034412">
    <property type="protein sequence ID" value="QCY48598.1"/>
    <property type="molecule type" value="Genomic_DNA"/>
</dbReference>
<feature type="transmembrane region" description="Helical" evidence="1">
    <location>
        <begin position="28"/>
        <end position="49"/>
    </location>
</feature>
<sequence>MRNIYQAKVNDSTLDDVIDEDENRRRRLASLLILMTTALFILAALAHSFDREATVSQNLQNGNVELSYPSVARAGNEIELELDINDSEGLPETITVGLTEEYLSFFEGLDIYPDPESQTADGDGNIQLTLATEPGAKEFHLKLTGEASEEWEPATAGTLTVDTGKPETAALDFKTWRIP</sequence>